<dbReference type="STRING" id="1462526.BN990_04127"/>
<dbReference type="RefSeq" id="WP_038246506.1">
    <property type="nucleotide sequence ID" value="NZ_BNER01000008.1"/>
</dbReference>
<evidence type="ECO:0000313" key="1">
    <source>
        <dbReference type="EMBL" id="CDQ41750.1"/>
    </source>
</evidence>
<dbReference type="AlphaFoldDB" id="A0A024QHQ9"/>
<comment type="caution">
    <text evidence="1">The sequence shown here is derived from an EMBL/GenBank/DDBJ whole genome shotgun (WGS) entry which is preliminary data.</text>
</comment>
<name>A0A024QHQ9_9BACI</name>
<dbReference type="EMBL" id="CCDP010000003">
    <property type="protein sequence ID" value="CDQ41750.1"/>
    <property type="molecule type" value="Genomic_DNA"/>
</dbReference>
<accession>A0A024QHQ9</accession>
<organism evidence="1 2">
    <name type="scientific">Virgibacillus massiliensis</name>
    <dbReference type="NCBI Taxonomy" id="1462526"/>
    <lineage>
        <taxon>Bacteria</taxon>
        <taxon>Bacillati</taxon>
        <taxon>Bacillota</taxon>
        <taxon>Bacilli</taxon>
        <taxon>Bacillales</taxon>
        <taxon>Bacillaceae</taxon>
        <taxon>Virgibacillus</taxon>
    </lineage>
</organism>
<dbReference type="Proteomes" id="UP000028875">
    <property type="component" value="Unassembled WGS sequence"/>
</dbReference>
<evidence type="ECO:0000313" key="2">
    <source>
        <dbReference type="Proteomes" id="UP000028875"/>
    </source>
</evidence>
<protein>
    <submittedName>
        <fullName evidence="1">Uncharacterized protein</fullName>
    </submittedName>
</protein>
<sequence length="80" mass="9318">MESYLEITEAYLKMLKNTATKENITISEKIAEEMFDITSKIVDAHNLSIIEATLSTTMVHHKIIELMENELQVDLEKRYE</sequence>
<gene>
    <name evidence="1" type="ORF">BN990_04127</name>
</gene>
<proteinExistence type="predicted"/>
<reference evidence="2" key="2">
    <citation type="submission" date="2014-05" db="EMBL/GenBank/DDBJ databases">
        <title>Draft genome sequence of Virgibacillus massiliensis Vm-5.</title>
        <authorList>
            <person name="Khelaifia S."/>
            <person name="Croce O."/>
            <person name="Lagier J.C."/>
            <person name="Raoult D."/>
        </authorList>
    </citation>
    <scope>NUCLEOTIDE SEQUENCE [LARGE SCALE GENOMIC DNA]</scope>
    <source>
        <strain evidence="2">Vm-5</strain>
    </source>
</reference>
<reference evidence="1 2" key="1">
    <citation type="submission" date="2014-03" db="EMBL/GenBank/DDBJ databases">
        <authorList>
            <person name="Urmite Genomes U."/>
        </authorList>
    </citation>
    <scope>NUCLEOTIDE SEQUENCE [LARGE SCALE GENOMIC DNA]</scope>
    <source>
        <strain evidence="1 2">Vm-5</strain>
    </source>
</reference>
<keyword evidence="2" id="KW-1185">Reference proteome</keyword>